<organism evidence="2 3">
    <name type="scientific">Enterococcus devriesei</name>
    <dbReference type="NCBI Taxonomy" id="319970"/>
    <lineage>
        <taxon>Bacteria</taxon>
        <taxon>Bacillati</taxon>
        <taxon>Bacillota</taxon>
        <taxon>Bacilli</taxon>
        <taxon>Lactobacillales</taxon>
        <taxon>Enterococcaceae</taxon>
        <taxon>Enterococcus</taxon>
    </lineage>
</organism>
<keyword evidence="3" id="KW-1185">Reference proteome</keyword>
<dbReference type="GO" id="GO:0005198">
    <property type="term" value="F:structural molecule activity"/>
    <property type="evidence" value="ECO:0007669"/>
    <property type="project" value="InterPro"/>
</dbReference>
<keyword evidence="1" id="KW-0175">Coiled coil</keyword>
<evidence type="ECO:0000313" key="2">
    <source>
        <dbReference type="EMBL" id="OJG33478.1"/>
    </source>
</evidence>
<dbReference type="InterPro" id="IPR009319">
    <property type="entry name" value="Phage_A118_VSP1"/>
</dbReference>
<accession>A0A1L8SNC7</accession>
<reference evidence="2 3" key="1">
    <citation type="submission" date="2014-12" db="EMBL/GenBank/DDBJ databases">
        <title>Draft genome sequences of 29 type strains of Enterococci.</title>
        <authorList>
            <person name="Zhong Z."/>
            <person name="Sun Z."/>
            <person name="Liu W."/>
            <person name="Zhang W."/>
            <person name="Zhang H."/>
        </authorList>
    </citation>
    <scope>NUCLEOTIDE SEQUENCE [LARGE SCALE GENOMIC DNA]</scope>
    <source>
        <strain evidence="2 3">DSM 22802</strain>
    </source>
</reference>
<evidence type="ECO:0000313" key="3">
    <source>
        <dbReference type="Proteomes" id="UP000183700"/>
    </source>
</evidence>
<dbReference type="AlphaFoldDB" id="A0A1L8SNC7"/>
<gene>
    <name evidence="2" type="ORF">RV00_GL001034</name>
</gene>
<dbReference type="STRING" id="319970.RV00_GL001034"/>
<protein>
    <recommendedName>
        <fullName evidence="4">Capsid protein</fullName>
    </recommendedName>
</protein>
<dbReference type="OrthoDB" id="3197444at2"/>
<proteinExistence type="predicted"/>
<dbReference type="Pfam" id="PF06152">
    <property type="entry name" value="Phage_min_cap2"/>
    <property type="match status" value="1"/>
</dbReference>
<name>A0A1L8SNC7_9ENTE</name>
<sequence length="379" mass="43663">MITPDKMNDSATSIVNVYSELEDRIFNIIIKALKQSRFEKVDKEDVLLWQAKQLSKMGVLNDKVIELLAQYTGETQKAIEQLIKGNGVKIVDEVDRELERMVHRSVPVSDDISKILDSFIRQTFTDMNNNVNQTLITTNFNENAVMRAYQAIIKQSTLESMTGLKTHEQAVRDNVYKMVDMGIKSGFVDRAGREWSMEAYSRMVVQSSSHRTFNDLRLQRMEDFECVTALMSSHPSARKACATIQGDWVLVVPKSKAPNEFKHLPSIYDHGYGDPDGTQGIGCKHILYPGRPDVNTNNQPQYNPEEAQENAEIQQKQRKLERDIRYQKKRMNAALELEDPETVQMCKQVISNKQKQLRELINDNEFLVRDYSREQVYSD</sequence>
<comment type="caution">
    <text evidence="2">The sequence shown here is derived from an EMBL/GenBank/DDBJ whole genome shotgun (WGS) entry which is preliminary data.</text>
</comment>
<dbReference type="Proteomes" id="UP000183700">
    <property type="component" value="Unassembled WGS sequence"/>
</dbReference>
<evidence type="ECO:0008006" key="4">
    <source>
        <dbReference type="Google" id="ProtNLM"/>
    </source>
</evidence>
<feature type="coiled-coil region" evidence="1">
    <location>
        <begin position="303"/>
        <end position="370"/>
    </location>
</feature>
<dbReference type="RefSeq" id="WP_071863382.1">
    <property type="nucleotide sequence ID" value="NZ_JBHLVS010000011.1"/>
</dbReference>
<evidence type="ECO:0000256" key="1">
    <source>
        <dbReference type="SAM" id="Coils"/>
    </source>
</evidence>
<dbReference type="EMBL" id="JXKM01000019">
    <property type="protein sequence ID" value="OJG33478.1"/>
    <property type="molecule type" value="Genomic_DNA"/>
</dbReference>